<evidence type="ECO:0000256" key="2">
    <source>
        <dbReference type="ARBA" id="ARBA00022946"/>
    </source>
</evidence>
<dbReference type="Gene3D" id="3.30.2180.10">
    <property type="entry name" value="ATP12-like"/>
    <property type="match status" value="1"/>
</dbReference>
<dbReference type="PANTHER" id="PTHR21013">
    <property type="entry name" value="ATP SYNTHASE MITOCHONDRIAL F1 COMPLEX ASSEMBLY FACTOR 2/ATP12 PROTEIN, MITOCHONDRIAL PRECURSOR"/>
    <property type="match status" value="1"/>
</dbReference>
<name>A0A074N5S4_9SPHN</name>
<dbReference type="Pfam" id="PF07542">
    <property type="entry name" value="ATP12"/>
    <property type="match status" value="1"/>
</dbReference>
<dbReference type="InterPro" id="IPR011419">
    <property type="entry name" value="ATP12_ATP_synth-F1-assembly"/>
</dbReference>
<evidence type="ECO:0000256" key="1">
    <source>
        <dbReference type="ARBA" id="ARBA00008231"/>
    </source>
</evidence>
<evidence type="ECO:0000313" key="4">
    <source>
        <dbReference type="EMBL" id="KEO93332.1"/>
    </source>
</evidence>
<dbReference type="PANTHER" id="PTHR21013:SF10">
    <property type="entry name" value="ATP SYNTHASE MITOCHONDRIAL F1 COMPLEX ASSEMBLY FACTOR 2"/>
    <property type="match status" value="1"/>
</dbReference>
<dbReference type="AlphaFoldDB" id="A0A074N5S4"/>
<dbReference type="KEGG" id="elq:Ga0102493_11285"/>
<comment type="similarity">
    <text evidence="1">Belongs to the ATP12 family.</text>
</comment>
<accession>A0A074N5S4</accession>
<keyword evidence="2" id="KW-0809">Transit peptide</keyword>
<reference evidence="4 5" key="1">
    <citation type="submission" date="2014-04" db="EMBL/GenBank/DDBJ databases">
        <title>A comprehensive comparison of genomes of Erythrobacter spp. Strains.</title>
        <authorList>
            <person name="Zheng Q."/>
        </authorList>
    </citation>
    <scope>NUCLEOTIDE SEQUENCE [LARGE SCALE GENOMIC DNA]</scope>
    <source>
        <strain evidence="4 5">DSM 8509</strain>
    </source>
</reference>
<proteinExistence type="inferred from homology"/>
<dbReference type="InterPro" id="IPR023335">
    <property type="entry name" value="ATP12_ortho_dom_sf"/>
</dbReference>
<sequence>MKRFYDKVSLAQAQGGWQVTLDTRPIRTQQGRPQIVPSEPLAQALAAEWDGAGERIDPKAFPLRDMADYAIDVVAPSPQAVAGKLLAYGETDTLCYRAEPDEPLFERQEQVWEPLLSAFERREGAVLVRVSGVVHRPQDPKQMERLHTRMLEENPFRLAALEAMASLSASLVIGLSALGEESADEDTARGLWQAASLEEEWQAQLWGRDYEAEARRARREADFLAAWRFARLAAG</sequence>
<dbReference type="PATRIC" id="fig|39960.10.peg.2540"/>
<dbReference type="SUPFAM" id="SSF160909">
    <property type="entry name" value="ATP12-like"/>
    <property type="match status" value="1"/>
</dbReference>
<dbReference type="InterPro" id="IPR042272">
    <property type="entry name" value="ATP12_ATP_synth-F1-assembly_N"/>
</dbReference>
<evidence type="ECO:0000256" key="3">
    <source>
        <dbReference type="ARBA" id="ARBA00023186"/>
    </source>
</evidence>
<dbReference type="RefSeq" id="WP_034903347.1">
    <property type="nucleotide sequence ID" value="NZ_CP017057.1"/>
</dbReference>
<dbReference type="Gene3D" id="1.10.3580.10">
    <property type="entry name" value="ATP12 ATPase"/>
    <property type="match status" value="1"/>
</dbReference>
<organism evidence="4 5">
    <name type="scientific">Erythrobacter litoralis</name>
    <dbReference type="NCBI Taxonomy" id="39960"/>
    <lineage>
        <taxon>Bacteria</taxon>
        <taxon>Pseudomonadati</taxon>
        <taxon>Pseudomonadota</taxon>
        <taxon>Alphaproteobacteria</taxon>
        <taxon>Sphingomonadales</taxon>
        <taxon>Erythrobacteraceae</taxon>
        <taxon>Erythrobacter/Porphyrobacter group</taxon>
        <taxon>Erythrobacter</taxon>
    </lineage>
</organism>
<gene>
    <name evidence="4" type="ORF">EH32_11470</name>
</gene>
<comment type="caution">
    <text evidence="4">The sequence shown here is derived from an EMBL/GenBank/DDBJ whole genome shotgun (WGS) entry which is preliminary data.</text>
</comment>
<dbReference type="Proteomes" id="UP000027866">
    <property type="component" value="Unassembled WGS sequence"/>
</dbReference>
<dbReference type="EMBL" id="JMIX01000006">
    <property type="protein sequence ID" value="KEO93332.1"/>
    <property type="molecule type" value="Genomic_DNA"/>
</dbReference>
<dbReference type="GO" id="GO:0043461">
    <property type="term" value="P:proton-transporting ATP synthase complex assembly"/>
    <property type="evidence" value="ECO:0007669"/>
    <property type="project" value="InterPro"/>
</dbReference>
<keyword evidence="5" id="KW-1185">Reference proteome</keyword>
<keyword evidence="3" id="KW-0143">Chaperone</keyword>
<protein>
    <submittedName>
        <fullName evidence="4">Molecular chaperone</fullName>
    </submittedName>
</protein>
<evidence type="ECO:0000313" key="5">
    <source>
        <dbReference type="Proteomes" id="UP000027866"/>
    </source>
</evidence>
<dbReference type="OrthoDB" id="9797825at2"/>